<evidence type="ECO:0000256" key="1">
    <source>
        <dbReference type="SAM" id="MobiDB-lite"/>
    </source>
</evidence>
<organism evidence="4 5">
    <name type="scientific">Subtercola boreus</name>
    <dbReference type="NCBI Taxonomy" id="120213"/>
    <lineage>
        <taxon>Bacteria</taxon>
        <taxon>Bacillati</taxon>
        <taxon>Actinomycetota</taxon>
        <taxon>Actinomycetes</taxon>
        <taxon>Micrococcales</taxon>
        <taxon>Microbacteriaceae</taxon>
        <taxon>Subtercola</taxon>
    </lineage>
</organism>
<dbReference type="OrthoDB" id="5241551at2"/>
<proteinExistence type="predicted"/>
<sequence>MTSTAAHRIRRGVVIAIGAVVILGIGVYGPATLLGPLPAATARVLDTAAITPAAAAPALPSTGASGVTVADETAAAATSGAAAATPAAAGTPATPGATAQPTAPPASAVTTAGIADPVPLGGTTKIITALVVLSAHPLDAGTPGDPVVITSEDYADYVRYISESSRAVSFITNESWSERDMLIAMLLGSSNNHADALARWAFGTTEAYVTAANAWLAANGMTGTTITDTTGLSETSVGTASDLTRIAELAFETPVIAEIMALPSTTVNGNRQVQNLAVYLPDQGVTGLSLSYTDEAGLCLLYRATVPLAGADGVATIYGAMLREPDYPTLEADLTALVASASTGLKPTELAAAQTPFVEYTAAWGQTARAVTTEAESRMLWATTPVTQTATPLTLTTARSGAPAGTVTFALPEGAVDAPLTLDGSLTDPGPLWRLAHPFDVIGAFIASPG</sequence>
<gene>
    <name evidence="4" type="ORF">B7R21_05985</name>
</gene>
<dbReference type="Pfam" id="PF00768">
    <property type="entry name" value="Peptidase_S11"/>
    <property type="match status" value="1"/>
</dbReference>
<evidence type="ECO:0000313" key="5">
    <source>
        <dbReference type="Proteomes" id="UP000256709"/>
    </source>
</evidence>
<keyword evidence="2" id="KW-0472">Membrane</keyword>
<dbReference type="GO" id="GO:0009002">
    <property type="term" value="F:serine-type D-Ala-D-Ala carboxypeptidase activity"/>
    <property type="evidence" value="ECO:0007669"/>
    <property type="project" value="InterPro"/>
</dbReference>
<keyword evidence="2" id="KW-1133">Transmembrane helix</keyword>
<dbReference type="RefSeq" id="WP_116282348.1">
    <property type="nucleotide sequence ID" value="NZ_NBXA01000012.1"/>
</dbReference>
<dbReference type="Proteomes" id="UP000256709">
    <property type="component" value="Unassembled WGS sequence"/>
</dbReference>
<dbReference type="EMBL" id="NBXA01000012">
    <property type="protein sequence ID" value="RFA14589.1"/>
    <property type="molecule type" value="Genomic_DNA"/>
</dbReference>
<dbReference type="Gene3D" id="3.40.710.10">
    <property type="entry name" value="DD-peptidase/beta-lactamase superfamily"/>
    <property type="match status" value="1"/>
</dbReference>
<name>A0A3E0VYM8_9MICO</name>
<keyword evidence="2" id="KW-0812">Transmembrane</keyword>
<evidence type="ECO:0000256" key="2">
    <source>
        <dbReference type="SAM" id="Phobius"/>
    </source>
</evidence>
<dbReference type="SUPFAM" id="SSF56601">
    <property type="entry name" value="beta-lactamase/transpeptidase-like"/>
    <property type="match status" value="1"/>
</dbReference>
<feature type="domain" description="Peptidase S11 D-alanyl-D-alanine carboxypeptidase A N-terminal" evidence="3">
    <location>
        <begin position="123"/>
        <end position="305"/>
    </location>
</feature>
<protein>
    <recommendedName>
        <fullName evidence="3">Peptidase S11 D-alanyl-D-alanine carboxypeptidase A N-terminal domain-containing protein</fullName>
    </recommendedName>
</protein>
<feature type="region of interest" description="Disordered" evidence="1">
    <location>
        <begin position="86"/>
        <end position="110"/>
    </location>
</feature>
<dbReference type="InterPro" id="IPR001967">
    <property type="entry name" value="Peptidase_S11_N"/>
</dbReference>
<dbReference type="GO" id="GO:0006508">
    <property type="term" value="P:proteolysis"/>
    <property type="evidence" value="ECO:0007669"/>
    <property type="project" value="InterPro"/>
</dbReference>
<accession>A0A3E0VYM8</accession>
<comment type="caution">
    <text evidence="4">The sequence shown here is derived from an EMBL/GenBank/DDBJ whole genome shotgun (WGS) entry which is preliminary data.</text>
</comment>
<dbReference type="InterPro" id="IPR012338">
    <property type="entry name" value="Beta-lactam/transpept-like"/>
</dbReference>
<feature type="transmembrane region" description="Helical" evidence="2">
    <location>
        <begin position="12"/>
        <end position="31"/>
    </location>
</feature>
<evidence type="ECO:0000313" key="4">
    <source>
        <dbReference type="EMBL" id="RFA14589.1"/>
    </source>
</evidence>
<evidence type="ECO:0000259" key="3">
    <source>
        <dbReference type="Pfam" id="PF00768"/>
    </source>
</evidence>
<dbReference type="AlphaFoldDB" id="A0A3E0VYM8"/>
<reference evidence="4 5" key="1">
    <citation type="submission" date="2017-04" db="EMBL/GenBank/DDBJ databases">
        <title>Comparative genome analysis of Subtercola boreus.</title>
        <authorList>
            <person name="Cho Y.-J."/>
            <person name="Cho A."/>
            <person name="Kim O.-S."/>
            <person name="Lee J.-I."/>
        </authorList>
    </citation>
    <scope>NUCLEOTIDE SEQUENCE [LARGE SCALE GENOMIC DNA]</scope>
    <source>
        <strain evidence="4 5">P27444</strain>
    </source>
</reference>